<dbReference type="InterPro" id="IPR011105">
    <property type="entry name" value="Cell_wall_hydrolase_SleB"/>
</dbReference>
<accession>A0ABS7J4H8</accession>
<dbReference type="RefSeq" id="WP_221557152.1">
    <property type="nucleotide sequence ID" value="NZ_JAIGNO010000003.1"/>
</dbReference>
<sequence>MIRKTTGFSAIVAATALTILAGAEGSGANAQVAAQATEVTAAEAQLTEEVVPVFVEKPVVQELPEDAEVPSRDSSDDVPQADSLRELVSQMPTTGQLSEELRCLAGAVYFESRGEPLDGQLAVAQVIINRAEDNRFPSSYCGVVYQRSQFSFVKRGRMPHIRTGSTAWKRAEAIARIAHRGLWDSLASDALFFHANYVRPVWSHRKVALATIDTHVFYR</sequence>
<dbReference type="Pfam" id="PF07486">
    <property type="entry name" value="Hydrolase_2"/>
    <property type="match status" value="1"/>
</dbReference>
<dbReference type="InterPro" id="IPR042047">
    <property type="entry name" value="SleB_dom1"/>
</dbReference>
<evidence type="ECO:0000256" key="1">
    <source>
        <dbReference type="SAM" id="SignalP"/>
    </source>
</evidence>
<organism evidence="3 4">
    <name type="scientific">Qipengyuania qiaonensis</name>
    <dbReference type="NCBI Taxonomy" id="2867240"/>
    <lineage>
        <taxon>Bacteria</taxon>
        <taxon>Pseudomonadati</taxon>
        <taxon>Pseudomonadota</taxon>
        <taxon>Alphaproteobacteria</taxon>
        <taxon>Sphingomonadales</taxon>
        <taxon>Erythrobacteraceae</taxon>
        <taxon>Qipengyuania</taxon>
    </lineage>
</organism>
<gene>
    <name evidence="3" type="ORF">K3174_06775</name>
</gene>
<feature type="chain" id="PRO_5046229799" evidence="1">
    <location>
        <begin position="24"/>
        <end position="219"/>
    </location>
</feature>
<feature type="domain" description="Cell wall hydrolase SleB" evidence="2">
    <location>
        <begin position="114"/>
        <end position="218"/>
    </location>
</feature>
<comment type="caution">
    <text evidence="3">The sequence shown here is derived from an EMBL/GenBank/DDBJ whole genome shotgun (WGS) entry which is preliminary data.</text>
</comment>
<dbReference type="GO" id="GO:0016787">
    <property type="term" value="F:hydrolase activity"/>
    <property type="evidence" value="ECO:0007669"/>
    <property type="project" value="UniProtKB-KW"/>
</dbReference>
<feature type="signal peptide" evidence="1">
    <location>
        <begin position="1"/>
        <end position="23"/>
    </location>
</feature>
<evidence type="ECO:0000313" key="3">
    <source>
        <dbReference type="EMBL" id="MBX7482229.1"/>
    </source>
</evidence>
<keyword evidence="4" id="KW-1185">Reference proteome</keyword>
<evidence type="ECO:0000259" key="2">
    <source>
        <dbReference type="Pfam" id="PF07486"/>
    </source>
</evidence>
<name>A0ABS7J4H8_9SPHN</name>
<keyword evidence="1" id="KW-0732">Signal</keyword>
<proteinExistence type="predicted"/>
<dbReference type="EMBL" id="JAIGNO010000003">
    <property type="protein sequence ID" value="MBX7482229.1"/>
    <property type="molecule type" value="Genomic_DNA"/>
</dbReference>
<reference evidence="3 4" key="1">
    <citation type="submission" date="2021-08" db="EMBL/GenBank/DDBJ databases">
        <title>Comparative Genomics Analysis of the Genus Qipengyuania Reveals Extensive Genetic Diversity and Metabolic Versatility, Including the Description of Fifteen Novel Species.</title>
        <authorList>
            <person name="Liu Y."/>
        </authorList>
    </citation>
    <scope>NUCLEOTIDE SEQUENCE [LARGE SCALE GENOMIC DNA]</scope>
    <source>
        <strain evidence="3 4">6D47A</strain>
    </source>
</reference>
<protein>
    <submittedName>
        <fullName evidence="3">Cell wall hydrolase</fullName>
    </submittedName>
</protein>
<evidence type="ECO:0000313" key="4">
    <source>
        <dbReference type="Proteomes" id="UP000755104"/>
    </source>
</evidence>
<dbReference type="Proteomes" id="UP000755104">
    <property type="component" value="Unassembled WGS sequence"/>
</dbReference>
<keyword evidence="3" id="KW-0378">Hydrolase</keyword>
<dbReference type="Gene3D" id="1.10.10.2520">
    <property type="entry name" value="Cell wall hydrolase SleB, domain 1"/>
    <property type="match status" value="1"/>
</dbReference>